<gene>
    <name evidence="1" type="ORF">PR048_011513</name>
</gene>
<protein>
    <submittedName>
        <fullName evidence="1">Uncharacterized protein</fullName>
    </submittedName>
</protein>
<evidence type="ECO:0000313" key="2">
    <source>
        <dbReference type="Proteomes" id="UP001159363"/>
    </source>
</evidence>
<evidence type="ECO:0000313" key="1">
    <source>
        <dbReference type="EMBL" id="KAJ8885316.1"/>
    </source>
</evidence>
<dbReference type="EMBL" id="JARBHB010000004">
    <property type="protein sequence ID" value="KAJ8885316.1"/>
    <property type="molecule type" value="Genomic_DNA"/>
</dbReference>
<keyword evidence="2" id="KW-1185">Reference proteome</keyword>
<accession>A0ABQ9HLS5</accession>
<proteinExistence type="predicted"/>
<sequence length="119" mass="13960">MDQGIIWNLKMLYRRDFMWQLNTMMGKIVAFQKNNNLKDTKMFHVTTEDIIEATKNSSTTKIESSVEKSDDETNVTWSEASATWDKILEFSQSKKDCYTLSEVMRCHIQHLTLLHKIGH</sequence>
<name>A0ABQ9HLS5_9NEOP</name>
<organism evidence="1 2">
    <name type="scientific">Dryococelus australis</name>
    <dbReference type="NCBI Taxonomy" id="614101"/>
    <lineage>
        <taxon>Eukaryota</taxon>
        <taxon>Metazoa</taxon>
        <taxon>Ecdysozoa</taxon>
        <taxon>Arthropoda</taxon>
        <taxon>Hexapoda</taxon>
        <taxon>Insecta</taxon>
        <taxon>Pterygota</taxon>
        <taxon>Neoptera</taxon>
        <taxon>Polyneoptera</taxon>
        <taxon>Phasmatodea</taxon>
        <taxon>Verophasmatodea</taxon>
        <taxon>Anareolatae</taxon>
        <taxon>Phasmatidae</taxon>
        <taxon>Eurycanthinae</taxon>
        <taxon>Dryococelus</taxon>
    </lineage>
</organism>
<dbReference type="Proteomes" id="UP001159363">
    <property type="component" value="Chromosome X"/>
</dbReference>
<comment type="caution">
    <text evidence="1">The sequence shown here is derived from an EMBL/GenBank/DDBJ whole genome shotgun (WGS) entry which is preliminary data.</text>
</comment>
<reference evidence="1 2" key="1">
    <citation type="submission" date="2023-02" db="EMBL/GenBank/DDBJ databases">
        <title>LHISI_Scaffold_Assembly.</title>
        <authorList>
            <person name="Stuart O.P."/>
            <person name="Cleave R."/>
            <person name="Magrath M.J.L."/>
            <person name="Mikheyev A.S."/>
        </authorList>
    </citation>
    <scope>NUCLEOTIDE SEQUENCE [LARGE SCALE GENOMIC DNA]</scope>
    <source>
        <strain evidence="1">Daus_M_001</strain>
        <tissue evidence="1">Leg muscle</tissue>
    </source>
</reference>